<proteinExistence type="predicted"/>
<protein>
    <submittedName>
        <fullName evidence="2">Radical SAM protein</fullName>
    </submittedName>
</protein>
<reference evidence="2" key="1">
    <citation type="submission" date="2016-11" db="UniProtKB">
        <authorList>
            <consortium name="WormBaseParasite"/>
        </authorList>
    </citation>
    <scope>IDENTIFICATION</scope>
</reference>
<sequence>MTLDYLFLGQHEPFSGLATVGAVRIDTEGMITPNSSVRFHGTWNYPRQLDAIYGERDVPGVNCFPSCFSPMFENVRCRGTEAERLNHGTVTFSQVLSHLD</sequence>
<evidence type="ECO:0000313" key="1">
    <source>
        <dbReference type="Proteomes" id="UP000095284"/>
    </source>
</evidence>
<organism evidence="1 2">
    <name type="scientific">Bursaphelenchus xylophilus</name>
    <name type="common">Pinewood nematode worm</name>
    <name type="synonym">Aphelenchoides xylophilus</name>
    <dbReference type="NCBI Taxonomy" id="6326"/>
    <lineage>
        <taxon>Eukaryota</taxon>
        <taxon>Metazoa</taxon>
        <taxon>Ecdysozoa</taxon>
        <taxon>Nematoda</taxon>
        <taxon>Chromadorea</taxon>
        <taxon>Rhabditida</taxon>
        <taxon>Tylenchina</taxon>
        <taxon>Tylenchomorpha</taxon>
        <taxon>Aphelenchoidea</taxon>
        <taxon>Aphelenchoididae</taxon>
        <taxon>Bursaphelenchus</taxon>
    </lineage>
</organism>
<dbReference type="Proteomes" id="UP000095284">
    <property type="component" value="Unplaced"/>
</dbReference>
<name>A0A1I7SEJ0_BURXY</name>
<evidence type="ECO:0000313" key="2">
    <source>
        <dbReference type="WBParaSite" id="BXY_1144900.1"/>
    </source>
</evidence>
<dbReference type="AlphaFoldDB" id="A0A1I7SEJ0"/>
<dbReference type="WBParaSite" id="BXY_1144900.1">
    <property type="protein sequence ID" value="BXY_1144900.1"/>
    <property type="gene ID" value="BXY_1144900"/>
</dbReference>
<accession>A0A1I7SEJ0</accession>